<feature type="chain" id="PRO_5005582348" description="Secreted protein" evidence="1">
    <location>
        <begin position="23"/>
        <end position="89"/>
    </location>
</feature>
<reference evidence="2" key="1">
    <citation type="submission" date="2015-07" db="EMBL/GenBank/DDBJ databases">
        <title>MeaNS - Measles Nucleotide Surveillance Program.</title>
        <authorList>
            <person name="Tran T."/>
            <person name="Druce J."/>
        </authorList>
    </citation>
    <scope>NUCLEOTIDE SEQUENCE</scope>
    <source>
        <strain evidence="2">UCB-OBI-ISO-001</strain>
        <tissue evidence="2">Gonad</tissue>
    </source>
</reference>
<proteinExistence type="predicted"/>
<name>A0A0L8FGN9_OCTBM</name>
<dbReference type="AlphaFoldDB" id="A0A0L8FGN9"/>
<keyword evidence="1" id="KW-0732">Signal</keyword>
<organism evidence="2">
    <name type="scientific">Octopus bimaculoides</name>
    <name type="common">California two-spotted octopus</name>
    <dbReference type="NCBI Taxonomy" id="37653"/>
    <lineage>
        <taxon>Eukaryota</taxon>
        <taxon>Metazoa</taxon>
        <taxon>Spiralia</taxon>
        <taxon>Lophotrochozoa</taxon>
        <taxon>Mollusca</taxon>
        <taxon>Cephalopoda</taxon>
        <taxon>Coleoidea</taxon>
        <taxon>Octopodiformes</taxon>
        <taxon>Octopoda</taxon>
        <taxon>Incirrata</taxon>
        <taxon>Octopodidae</taxon>
        <taxon>Octopus</taxon>
    </lineage>
</organism>
<evidence type="ECO:0000313" key="2">
    <source>
        <dbReference type="EMBL" id="KOF62804.1"/>
    </source>
</evidence>
<gene>
    <name evidence="2" type="ORF">OCBIM_22021652mg</name>
</gene>
<evidence type="ECO:0000256" key="1">
    <source>
        <dbReference type="SAM" id="SignalP"/>
    </source>
</evidence>
<accession>A0A0L8FGN9</accession>
<dbReference type="EMBL" id="KQ432266">
    <property type="protein sequence ID" value="KOF62804.1"/>
    <property type="molecule type" value="Genomic_DNA"/>
</dbReference>
<sequence length="89" mass="10525">MIFEKFLVGFLFVFCDYHLSLHVRLSPPHYRLCPVEGKVDTTWYQYHRDLCLQNADNQDKCHEANNSPNSPPLVSFIFYCFSHWTVAIL</sequence>
<protein>
    <recommendedName>
        <fullName evidence="3">Secreted protein</fullName>
    </recommendedName>
</protein>
<evidence type="ECO:0008006" key="3">
    <source>
        <dbReference type="Google" id="ProtNLM"/>
    </source>
</evidence>
<feature type="signal peptide" evidence="1">
    <location>
        <begin position="1"/>
        <end position="22"/>
    </location>
</feature>